<dbReference type="WBParaSite" id="JU765_v2.g6224.t1">
    <property type="protein sequence ID" value="JU765_v2.g6224.t1"/>
    <property type="gene ID" value="JU765_v2.g6224"/>
</dbReference>
<reference evidence="2" key="1">
    <citation type="submission" date="2022-11" db="UniProtKB">
        <authorList>
            <consortium name="WormBaseParasite"/>
        </authorList>
    </citation>
    <scope>IDENTIFICATION</scope>
</reference>
<proteinExistence type="predicted"/>
<organism evidence="1 2">
    <name type="scientific">Panagrolaimus sp. JU765</name>
    <dbReference type="NCBI Taxonomy" id="591449"/>
    <lineage>
        <taxon>Eukaryota</taxon>
        <taxon>Metazoa</taxon>
        <taxon>Ecdysozoa</taxon>
        <taxon>Nematoda</taxon>
        <taxon>Chromadorea</taxon>
        <taxon>Rhabditida</taxon>
        <taxon>Tylenchina</taxon>
        <taxon>Panagrolaimomorpha</taxon>
        <taxon>Panagrolaimoidea</taxon>
        <taxon>Panagrolaimidae</taxon>
        <taxon>Panagrolaimus</taxon>
    </lineage>
</organism>
<evidence type="ECO:0000313" key="2">
    <source>
        <dbReference type="WBParaSite" id="JU765_v2.g6224.t1"/>
    </source>
</evidence>
<sequence>MVDFASVLEISATDFVLLVVFVYVIYRLFFKKSPEPIPSSTVKMVAPMKKQDMTIQQLKKYNGIDDDHICFAILGDIYDVTRGRDFYGPGSAYENLAGHDATRSLATMDVKAVKEGYDDHSGLTADDLEEAKGWAETLKFKYPIVGRLLKPGEEPKDYGDEVAKL</sequence>
<evidence type="ECO:0000313" key="1">
    <source>
        <dbReference type="Proteomes" id="UP000887576"/>
    </source>
</evidence>
<dbReference type="Proteomes" id="UP000887576">
    <property type="component" value="Unplaced"/>
</dbReference>
<protein>
    <submittedName>
        <fullName evidence="2">Cytochrome b5 heme-binding domain-containing protein</fullName>
    </submittedName>
</protein>
<name>A0AC34REL5_9BILA</name>
<accession>A0AC34REL5</accession>